<feature type="transmembrane region" description="Helical" evidence="1">
    <location>
        <begin position="78"/>
        <end position="98"/>
    </location>
</feature>
<dbReference type="Gene3D" id="3.60.10.10">
    <property type="entry name" value="Endonuclease/exonuclease/phosphatase"/>
    <property type="match status" value="1"/>
</dbReference>
<dbReference type="GO" id="GO:0004519">
    <property type="term" value="F:endonuclease activity"/>
    <property type="evidence" value="ECO:0007669"/>
    <property type="project" value="UniProtKB-KW"/>
</dbReference>
<accession>A0A1M5D8P8</accession>
<keyword evidence="3" id="KW-0255">Endonuclease</keyword>
<feature type="domain" description="Endonuclease/exonuclease/phosphatase" evidence="2">
    <location>
        <begin position="113"/>
        <end position="364"/>
    </location>
</feature>
<dbReference type="PANTHER" id="PTHR14859:SF15">
    <property type="entry name" value="ENDONUCLEASE_EXONUCLEASE_PHOSPHATASE DOMAIN-CONTAINING PROTEIN"/>
    <property type="match status" value="1"/>
</dbReference>
<dbReference type="InterPro" id="IPR005135">
    <property type="entry name" value="Endo/exonuclease/phosphatase"/>
</dbReference>
<dbReference type="PANTHER" id="PTHR14859">
    <property type="entry name" value="CALCOFLUOR WHITE HYPERSENSITIVE PROTEIN PRECURSOR"/>
    <property type="match status" value="1"/>
</dbReference>
<keyword evidence="1" id="KW-1133">Transmembrane helix</keyword>
<keyword evidence="3" id="KW-0378">Hydrolase</keyword>
<keyword evidence="1" id="KW-0812">Transmembrane</keyword>
<dbReference type="GO" id="GO:0006506">
    <property type="term" value="P:GPI anchor biosynthetic process"/>
    <property type="evidence" value="ECO:0007669"/>
    <property type="project" value="TreeGrafter"/>
</dbReference>
<proteinExistence type="predicted"/>
<sequence>MQVTNNRYYQYFRKALKSILFSINIFVLVILLSAFLTWNVSPERFSVFAYLGLGFAFTFVASIAFLLLWCFTRKWKFVAVNILVILICYNPITAYFPVNIFSSKAPEKSLRIMTYNVRGFAWDVNRGWDKNHPMIEYIQSVDPDIICMQEYLNVTWGAKTNTRNLLKALKKYPYHSMTLLRPSSRFDYGLFCMSKYPIKNVQVIPIVTSDNGAVLYEIEVDGKRVSLINVHLESNRLTSNDKQLYKKLLKQRDSQMIDEVAYSLEKKLGGAYKVRAPQADLIAHYVSEQNTDATIVCGDFNDTPISYAYRTISKDLVDSYVETGFGPRITYHENYFWFRIDFILHSKNIKAYNTTVDRVKFSDHYPVWTDISLN</sequence>
<evidence type="ECO:0000256" key="1">
    <source>
        <dbReference type="SAM" id="Phobius"/>
    </source>
</evidence>
<keyword evidence="4" id="KW-1185">Reference proteome</keyword>
<evidence type="ECO:0000313" key="4">
    <source>
        <dbReference type="Proteomes" id="UP000184480"/>
    </source>
</evidence>
<keyword evidence="3" id="KW-0269">Exonuclease</keyword>
<dbReference type="EMBL" id="FQUC01000008">
    <property type="protein sequence ID" value="SHF63267.1"/>
    <property type="molecule type" value="Genomic_DNA"/>
</dbReference>
<dbReference type="CDD" id="cd09084">
    <property type="entry name" value="EEP-2"/>
    <property type="match status" value="1"/>
</dbReference>
<evidence type="ECO:0000313" key="3">
    <source>
        <dbReference type="EMBL" id="SHF63267.1"/>
    </source>
</evidence>
<feature type="transmembrane region" description="Helical" evidence="1">
    <location>
        <begin position="21"/>
        <end position="41"/>
    </location>
</feature>
<dbReference type="AlphaFoldDB" id="A0A1M5D8P8"/>
<dbReference type="Proteomes" id="UP000184480">
    <property type="component" value="Unassembled WGS sequence"/>
</dbReference>
<dbReference type="OrthoDB" id="635146at2"/>
<name>A0A1M5D8P8_9BACT</name>
<reference evidence="4" key="1">
    <citation type="submission" date="2016-11" db="EMBL/GenBank/DDBJ databases">
        <authorList>
            <person name="Varghese N."/>
            <person name="Submissions S."/>
        </authorList>
    </citation>
    <scope>NUCLEOTIDE SEQUENCE [LARGE SCALE GENOMIC DNA]</scope>
    <source>
        <strain evidence="4">DSM 27370</strain>
    </source>
</reference>
<feature type="transmembrane region" description="Helical" evidence="1">
    <location>
        <begin position="47"/>
        <end position="71"/>
    </location>
</feature>
<dbReference type="InterPro" id="IPR051916">
    <property type="entry name" value="GPI-anchor_lipid_remodeler"/>
</dbReference>
<dbReference type="RefSeq" id="WP_062178070.1">
    <property type="nucleotide sequence ID" value="NZ_BBXL01000004.1"/>
</dbReference>
<gene>
    <name evidence="3" type="ORF">SAMN05444362_108109</name>
</gene>
<protein>
    <submittedName>
        <fullName evidence="3">Metal-dependent hydrolase, endonuclease/exonuclease/phosphatase family</fullName>
    </submittedName>
</protein>
<dbReference type="InterPro" id="IPR036691">
    <property type="entry name" value="Endo/exonu/phosph_ase_sf"/>
</dbReference>
<dbReference type="GO" id="GO:0016020">
    <property type="term" value="C:membrane"/>
    <property type="evidence" value="ECO:0007669"/>
    <property type="project" value="GOC"/>
</dbReference>
<evidence type="ECO:0000259" key="2">
    <source>
        <dbReference type="Pfam" id="PF03372"/>
    </source>
</evidence>
<dbReference type="SUPFAM" id="SSF56219">
    <property type="entry name" value="DNase I-like"/>
    <property type="match status" value="1"/>
</dbReference>
<organism evidence="3 4">
    <name type="scientific">Dysgonomonas macrotermitis</name>
    <dbReference type="NCBI Taxonomy" id="1346286"/>
    <lineage>
        <taxon>Bacteria</taxon>
        <taxon>Pseudomonadati</taxon>
        <taxon>Bacteroidota</taxon>
        <taxon>Bacteroidia</taxon>
        <taxon>Bacteroidales</taxon>
        <taxon>Dysgonomonadaceae</taxon>
        <taxon>Dysgonomonas</taxon>
    </lineage>
</organism>
<dbReference type="GO" id="GO:0004527">
    <property type="term" value="F:exonuclease activity"/>
    <property type="evidence" value="ECO:0007669"/>
    <property type="project" value="UniProtKB-KW"/>
</dbReference>
<dbReference type="STRING" id="1346286.SAMN05444362_108109"/>
<keyword evidence="3" id="KW-0540">Nuclease</keyword>
<keyword evidence="1" id="KW-0472">Membrane</keyword>
<dbReference type="Pfam" id="PF03372">
    <property type="entry name" value="Exo_endo_phos"/>
    <property type="match status" value="1"/>
</dbReference>